<evidence type="ECO:0000313" key="4">
    <source>
        <dbReference type="Proteomes" id="UP000037267"/>
    </source>
</evidence>
<dbReference type="CDD" id="cd03349">
    <property type="entry name" value="LbH_XAT"/>
    <property type="match status" value="1"/>
</dbReference>
<comment type="caution">
    <text evidence="3">The sequence shown here is derived from an EMBL/GenBank/DDBJ whole genome shotgun (WGS) entry which is preliminary data.</text>
</comment>
<proteinExistence type="predicted"/>
<accession>A0A0L0WBQ5</accession>
<evidence type="ECO:0000313" key="3">
    <source>
        <dbReference type="EMBL" id="KNF08911.1"/>
    </source>
</evidence>
<dbReference type="PANTHER" id="PTHR43300">
    <property type="entry name" value="ACETYLTRANSFERASE"/>
    <property type="match status" value="1"/>
</dbReference>
<protein>
    <submittedName>
        <fullName evidence="3">Chloramphenicol acetyltransferase Cat</fullName>
        <ecNumber evidence="3">2.3.1.28</ecNumber>
    </submittedName>
</protein>
<dbReference type="InterPro" id="IPR050179">
    <property type="entry name" value="Trans_hexapeptide_repeat"/>
</dbReference>
<evidence type="ECO:0000256" key="2">
    <source>
        <dbReference type="ARBA" id="ARBA00022737"/>
    </source>
</evidence>
<keyword evidence="3" id="KW-0012">Acyltransferase</keyword>
<keyword evidence="4" id="KW-1185">Reference proteome</keyword>
<gene>
    <name evidence="3" type="primary">cat2</name>
    <name evidence="3" type="ORF">CLPU_5c02180</name>
</gene>
<dbReference type="InterPro" id="IPR001451">
    <property type="entry name" value="Hexapep"/>
</dbReference>
<dbReference type="AlphaFoldDB" id="A0A0L0WBQ5"/>
<keyword evidence="2" id="KW-0677">Repeat</keyword>
<dbReference type="PATRIC" id="fig|1503.3.peg.2745"/>
<dbReference type="PANTHER" id="PTHR43300:SF11">
    <property type="entry name" value="ACETYLTRANSFERASE RV3034C-RELATED"/>
    <property type="match status" value="1"/>
</dbReference>
<dbReference type="Pfam" id="PF00132">
    <property type="entry name" value="Hexapep"/>
    <property type="match status" value="1"/>
</dbReference>
<dbReference type="InterPro" id="IPR018357">
    <property type="entry name" value="Hexapep_transf_CS"/>
</dbReference>
<name>A0A0L0WBQ5_GOTPU</name>
<dbReference type="Gene3D" id="2.160.10.10">
    <property type="entry name" value="Hexapeptide repeat proteins"/>
    <property type="match status" value="1"/>
</dbReference>
<organism evidence="3 4">
    <name type="scientific">Gottschalkia purinilytica</name>
    <name type="common">Clostridium purinilyticum</name>
    <dbReference type="NCBI Taxonomy" id="1503"/>
    <lineage>
        <taxon>Bacteria</taxon>
        <taxon>Bacillati</taxon>
        <taxon>Bacillota</taxon>
        <taxon>Tissierellia</taxon>
        <taxon>Tissierellales</taxon>
        <taxon>Gottschalkiaceae</taxon>
        <taxon>Gottschalkia</taxon>
    </lineage>
</organism>
<dbReference type="EMBL" id="LGSS01000005">
    <property type="protein sequence ID" value="KNF08911.1"/>
    <property type="molecule type" value="Genomic_DNA"/>
</dbReference>
<sequence length="217" mass="25173">MRKNPFKHWTEIQYLKEEIKNPLIEVGDYSYYSGYYAGGKFEDICVRYIWGDEESQKMYNPVNDYGWVVDKIKIGKYCCLASGIVFMMGGNQNHNTNWITVYPFKKKLIESYKSKGDTIVGNDVWIGSEAMVMPGIKIGDGAIVASRSVVTRDVEPYTIVGGNPAKFIKKRFTEAQIEMLLEMRWWDWKEEDINNAIDILSSTDIGELYKYYKENIK</sequence>
<evidence type="ECO:0000256" key="1">
    <source>
        <dbReference type="ARBA" id="ARBA00022679"/>
    </source>
</evidence>
<dbReference type="SUPFAM" id="SSF51161">
    <property type="entry name" value="Trimeric LpxA-like enzymes"/>
    <property type="match status" value="1"/>
</dbReference>
<dbReference type="OrthoDB" id="9801697at2"/>
<keyword evidence="1 3" id="KW-0808">Transferase</keyword>
<dbReference type="Proteomes" id="UP000037267">
    <property type="component" value="Unassembled WGS sequence"/>
</dbReference>
<dbReference type="STRING" id="1503.CLPU_5c02180"/>
<dbReference type="InterPro" id="IPR011004">
    <property type="entry name" value="Trimer_LpxA-like_sf"/>
</dbReference>
<dbReference type="RefSeq" id="WP_050354996.1">
    <property type="nucleotide sequence ID" value="NZ_LGSS01000005.1"/>
</dbReference>
<dbReference type="GO" id="GO:0008811">
    <property type="term" value="F:chloramphenicol O-acetyltransferase activity"/>
    <property type="evidence" value="ECO:0007669"/>
    <property type="project" value="UniProtKB-EC"/>
</dbReference>
<dbReference type="PROSITE" id="PS00101">
    <property type="entry name" value="HEXAPEP_TRANSFERASES"/>
    <property type="match status" value="1"/>
</dbReference>
<dbReference type="EC" id="2.3.1.28" evidence="3"/>
<reference evidence="4" key="1">
    <citation type="submission" date="2015-07" db="EMBL/GenBank/DDBJ databases">
        <title>Draft genome sequence of the purine-degrading Gottschalkia purinilyticum DSM 1384 (formerly Clostridium purinilyticum).</title>
        <authorList>
            <person name="Poehlein A."/>
            <person name="Schiel-Bengelsdorf B."/>
            <person name="Bengelsdorf F.R."/>
            <person name="Daniel R."/>
            <person name="Duerre P."/>
        </authorList>
    </citation>
    <scope>NUCLEOTIDE SEQUENCE [LARGE SCALE GENOMIC DNA]</scope>
    <source>
        <strain evidence="4">DSM 1384</strain>
    </source>
</reference>